<dbReference type="PANTHER" id="PTHR45695">
    <property type="entry name" value="LEUCOKININ RECEPTOR-RELATED"/>
    <property type="match status" value="1"/>
</dbReference>
<keyword evidence="11 12" id="KW-0807">Transducer</keyword>
<dbReference type="Proteomes" id="UP000770661">
    <property type="component" value="Unassembled WGS sequence"/>
</dbReference>
<evidence type="ECO:0000256" key="2">
    <source>
        <dbReference type="ARBA" id="ARBA00010663"/>
    </source>
</evidence>
<keyword evidence="3" id="KW-1003">Cell membrane</keyword>
<dbReference type="GO" id="GO:0005886">
    <property type="term" value="C:plasma membrane"/>
    <property type="evidence" value="ECO:0007669"/>
    <property type="project" value="UniProtKB-SubCell"/>
</dbReference>
<evidence type="ECO:0000256" key="12">
    <source>
        <dbReference type="RuleBase" id="RU000688"/>
    </source>
</evidence>
<comment type="similarity">
    <text evidence="2 12">Belongs to the G-protein coupled receptor 1 family.</text>
</comment>
<dbReference type="CDD" id="cd15096">
    <property type="entry name" value="7tmA_AstA_R_insect"/>
    <property type="match status" value="1"/>
</dbReference>
<dbReference type="EMBL" id="JACEEZ010004329">
    <property type="protein sequence ID" value="KAG0726500.1"/>
    <property type="molecule type" value="Genomic_DNA"/>
</dbReference>
<dbReference type="InterPro" id="IPR017452">
    <property type="entry name" value="GPCR_Rhodpsn_7TM"/>
</dbReference>
<dbReference type="PRINTS" id="PR01012">
    <property type="entry name" value="NRPEPTIDEYR"/>
</dbReference>
<feature type="region of interest" description="Disordered" evidence="13">
    <location>
        <begin position="422"/>
        <end position="450"/>
    </location>
</feature>
<dbReference type="SMART" id="SM01381">
    <property type="entry name" value="7TM_GPCR_Srsx"/>
    <property type="match status" value="1"/>
</dbReference>
<feature type="domain" description="G-protein coupled receptors family 1 profile" evidence="15">
    <location>
        <begin position="76"/>
        <end position="397"/>
    </location>
</feature>
<keyword evidence="7 14" id="KW-0472">Membrane</keyword>
<evidence type="ECO:0000256" key="7">
    <source>
        <dbReference type="ARBA" id="ARBA00023136"/>
    </source>
</evidence>
<dbReference type="SUPFAM" id="SSF81321">
    <property type="entry name" value="Family A G protein-coupled receptor-like"/>
    <property type="match status" value="2"/>
</dbReference>
<dbReference type="PRINTS" id="PR00237">
    <property type="entry name" value="GPCRRHODOPSN"/>
</dbReference>
<evidence type="ECO:0000256" key="6">
    <source>
        <dbReference type="ARBA" id="ARBA00023040"/>
    </source>
</evidence>
<protein>
    <submittedName>
        <fullName evidence="16">Allatostatin-A receptor</fullName>
    </submittedName>
</protein>
<comment type="subcellular location">
    <subcellularLocation>
        <location evidence="1">Cell membrane</location>
        <topology evidence="1">Multi-pass membrane protein</topology>
    </subcellularLocation>
</comment>
<dbReference type="Pfam" id="PF00001">
    <property type="entry name" value="7tm_1"/>
    <property type="match status" value="2"/>
</dbReference>
<evidence type="ECO:0000256" key="11">
    <source>
        <dbReference type="ARBA" id="ARBA00023224"/>
    </source>
</evidence>
<proteinExistence type="inferred from homology"/>
<evidence type="ECO:0000256" key="5">
    <source>
        <dbReference type="ARBA" id="ARBA00022989"/>
    </source>
</evidence>
<keyword evidence="9 12" id="KW-0675">Receptor</keyword>
<feature type="transmembrane region" description="Helical" evidence="14">
    <location>
        <begin position="377"/>
        <end position="400"/>
    </location>
</feature>
<evidence type="ECO:0000313" key="17">
    <source>
        <dbReference type="Proteomes" id="UP000770661"/>
    </source>
</evidence>
<dbReference type="GO" id="GO:0004983">
    <property type="term" value="F:neuropeptide Y receptor activity"/>
    <property type="evidence" value="ECO:0007669"/>
    <property type="project" value="InterPro"/>
</dbReference>
<dbReference type="InterPro" id="IPR000611">
    <property type="entry name" value="NPY_rcpt"/>
</dbReference>
<feature type="region of interest" description="Disordered" evidence="13">
    <location>
        <begin position="462"/>
        <end position="496"/>
    </location>
</feature>
<name>A0A8J4YT77_CHIOP</name>
<reference evidence="16" key="1">
    <citation type="submission" date="2020-07" db="EMBL/GenBank/DDBJ databases">
        <title>The High-quality genome of the commercially important snow crab, Chionoecetes opilio.</title>
        <authorList>
            <person name="Jeong J.-H."/>
            <person name="Ryu S."/>
        </authorList>
    </citation>
    <scope>NUCLEOTIDE SEQUENCE</scope>
    <source>
        <strain evidence="16">MADBK_172401_WGS</strain>
        <tissue evidence="16">Digestive gland</tissue>
    </source>
</reference>
<keyword evidence="5 14" id="KW-1133">Transmembrane helix</keyword>
<evidence type="ECO:0000256" key="9">
    <source>
        <dbReference type="ARBA" id="ARBA00023170"/>
    </source>
</evidence>
<dbReference type="OrthoDB" id="2132067at2759"/>
<gene>
    <name evidence="16" type="primary">AR</name>
    <name evidence="16" type="ORF">GWK47_036421</name>
</gene>
<feature type="transmembrane region" description="Helical" evidence="14">
    <location>
        <begin position="137"/>
        <end position="162"/>
    </location>
</feature>
<evidence type="ECO:0000256" key="1">
    <source>
        <dbReference type="ARBA" id="ARBA00004651"/>
    </source>
</evidence>
<keyword evidence="8" id="KW-1015">Disulfide bond</keyword>
<evidence type="ECO:0000256" key="8">
    <source>
        <dbReference type="ARBA" id="ARBA00023157"/>
    </source>
</evidence>
<accession>A0A8J4YT77</accession>
<evidence type="ECO:0000256" key="3">
    <source>
        <dbReference type="ARBA" id="ARBA00022475"/>
    </source>
</evidence>
<dbReference type="PROSITE" id="PS00237">
    <property type="entry name" value="G_PROTEIN_RECEP_F1_1"/>
    <property type="match status" value="1"/>
</dbReference>
<keyword evidence="10" id="KW-0325">Glycoprotein</keyword>
<keyword evidence="6 12" id="KW-0297">G-protein coupled receptor</keyword>
<evidence type="ECO:0000313" key="16">
    <source>
        <dbReference type="EMBL" id="KAG0726500.1"/>
    </source>
</evidence>
<feature type="transmembrane region" description="Helical" evidence="14">
    <location>
        <begin position="242"/>
        <end position="262"/>
    </location>
</feature>
<sequence>MEGDDNKLPMDEDNGIEPFLSFLPPYILCNTTNYTKLPLCNNDTKVVEEPEFEYALIVAIVVPIIFGIIVLVGLFGNTLVVIVIIANKQMRSTTNYLIFSLAMADLLFIVFCVPFTASDYILPSWPFGSVWCQAVQYLTYVTAYASVYTLLLLSFDRFLAVVHPIESMTKSMTSEYPRPCPYTHAHAPTPTPMPLHPHPIESMTSEYPRPCPYTHAHAPTPTPMPLHPHPIESMTIRTESNAFYAICFSWVLILTSCIPLYLCHGIKKQNFDGKVYIHCGFLDEDYNHMAFHIGFITTMYFVPLAVIVVLYLMILNRLWYGVVPGGSRSAESVRGKKRVTRMVVIVVVTFIVCWFPIQLVLLLKSLGLYEMTTLKIIMQIAAQVLAYINSCVNPILYAFLSDPFRKAFRKVIACGPQRRRMAINGRTDGEKSMESRPLNPRPSPQSVPMTFLSPCHHLSPSAHALRNPTTTSDATTTTSFTNGATREEGTAGNNIEAGGFMGHKPSNCSVGLGDTSCNSSLLCE</sequence>
<evidence type="ECO:0000256" key="13">
    <source>
        <dbReference type="SAM" id="MobiDB-lite"/>
    </source>
</evidence>
<dbReference type="Gene3D" id="1.20.1070.10">
    <property type="entry name" value="Rhodopsin 7-helix transmembrane proteins"/>
    <property type="match status" value="2"/>
</dbReference>
<feature type="transmembrane region" description="Helical" evidence="14">
    <location>
        <begin position="96"/>
        <end position="117"/>
    </location>
</feature>
<organism evidence="16 17">
    <name type="scientific">Chionoecetes opilio</name>
    <name type="common">Atlantic snow crab</name>
    <name type="synonym">Cancer opilio</name>
    <dbReference type="NCBI Taxonomy" id="41210"/>
    <lineage>
        <taxon>Eukaryota</taxon>
        <taxon>Metazoa</taxon>
        <taxon>Ecdysozoa</taxon>
        <taxon>Arthropoda</taxon>
        <taxon>Crustacea</taxon>
        <taxon>Multicrustacea</taxon>
        <taxon>Malacostraca</taxon>
        <taxon>Eumalacostraca</taxon>
        <taxon>Eucarida</taxon>
        <taxon>Decapoda</taxon>
        <taxon>Pleocyemata</taxon>
        <taxon>Brachyura</taxon>
        <taxon>Eubrachyura</taxon>
        <taxon>Majoidea</taxon>
        <taxon>Majidae</taxon>
        <taxon>Chionoecetes</taxon>
    </lineage>
</organism>
<evidence type="ECO:0000256" key="14">
    <source>
        <dbReference type="SAM" id="Phobius"/>
    </source>
</evidence>
<dbReference type="InterPro" id="IPR000276">
    <property type="entry name" value="GPCR_Rhodpsn"/>
</dbReference>
<comment type="caution">
    <text evidence="16">The sequence shown here is derived from an EMBL/GenBank/DDBJ whole genome shotgun (WGS) entry which is preliminary data.</text>
</comment>
<feature type="compositionally biased region" description="Low complexity" evidence="13">
    <location>
        <begin position="469"/>
        <end position="484"/>
    </location>
</feature>
<evidence type="ECO:0000256" key="4">
    <source>
        <dbReference type="ARBA" id="ARBA00022692"/>
    </source>
</evidence>
<keyword evidence="4 12" id="KW-0812">Transmembrane</keyword>
<feature type="transmembrane region" description="Helical" evidence="14">
    <location>
        <begin position="339"/>
        <end position="357"/>
    </location>
</feature>
<feature type="transmembrane region" description="Helical" evidence="14">
    <location>
        <begin position="290"/>
        <end position="318"/>
    </location>
</feature>
<dbReference type="PROSITE" id="PS50262">
    <property type="entry name" value="G_PROTEIN_RECEP_F1_2"/>
    <property type="match status" value="1"/>
</dbReference>
<dbReference type="AlphaFoldDB" id="A0A8J4YT77"/>
<evidence type="ECO:0000256" key="10">
    <source>
        <dbReference type="ARBA" id="ARBA00023180"/>
    </source>
</evidence>
<evidence type="ECO:0000259" key="15">
    <source>
        <dbReference type="PROSITE" id="PS50262"/>
    </source>
</evidence>
<dbReference type="PANTHER" id="PTHR45695:SF23">
    <property type="entry name" value="GALANIN-LIKE G-PROTEIN COUPLED RECEPTOR NPR-9"/>
    <property type="match status" value="1"/>
</dbReference>
<keyword evidence="17" id="KW-1185">Reference proteome</keyword>
<feature type="transmembrane region" description="Helical" evidence="14">
    <location>
        <begin position="54"/>
        <end position="84"/>
    </location>
</feature>